<reference evidence="5" key="1">
    <citation type="journal article" date="2023" name="Commun. Biol.">
        <title>Genome analysis of Parmales, the sister group of diatoms, reveals the evolutionary specialization of diatoms from phago-mixotrophs to photoautotrophs.</title>
        <authorList>
            <person name="Ban H."/>
            <person name="Sato S."/>
            <person name="Yoshikawa S."/>
            <person name="Yamada K."/>
            <person name="Nakamura Y."/>
            <person name="Ichinomiya M."/>
            <person name="Sato N."/>
            <person name="Blanc-Mathieu R."/>
            <person name="Endo H."/>
            <person name="Kuwata A."/>
            <person name="Ogata H."/>
        </authorList>
    </citation>
    <scope>NUCLEOTIDE SEQUENCE [LARGE SCALE GENOMIC DNA]</scope>
    <source>
        <strain evidence="5">NIES 3700</strain>
    </source>
</reference>
<keyword evidence="5" id="KW-1185">Reference proteome</keyword>
<evidence type="ECO:0000256" key="2">
    <source>
        <dbReference type="SAM" id="Phobius"/>
    </source>
</evidence>
<feature type="transmembrane region" description="Helical" evidence="2">
    <location>
        <begin position="1249"/>
        <end position="1269"/>
    </location>
</feature>
<proteinExistence type="predicted"/>
<keyword evidence="2" id="KW-1133">Transmembrane helix</keyword>
<evidence type="ECO:0000313" key="5">
    <source>
        <dbReference type="Proteomes" id="UP001165122"/>
    </source>
</evidence>
<name>A0A9W7FHQ7_9STRA</name>
<dbReference type="PANTHER" id="PTHR19308">
    <property type="entry name" value="PHOSPHATIDYLCHOLINE TRANSFER PROTEIN"/>
    <property type="match status" value="1"/>
</dbReference>
<feature type="transmembrane region" description="Helical" evidence="2">
    <location>
        <begin position="1289"/>
        <end position="1307"/>
    </location>
</feature>
<organism evidence="4 5">
    <name type="scientific">Triparma laevis f. longispina</name>
    <dbReference type="NCBI Taxonomy" id="1714387"/>
    <lineage>
        <taxon>Eukaryota</taxon>
        <taxon>Sar</taxon>
        <taxon>Stramenopiles</taxon>
        <taxon>Ochrophyta</taxon>
        <taxon>Bolidophyceae</taxon>
        <taxon>Parmales</taxon>
        <taxon>Triparmaceae</taxon>
        <taxon>Triparma</taxon>
    </lineage>
</organism>
<dbReference type="OrthoDB" id="201900at2759"/>
<dbReference type="GO" id="GO:0008289">
    <property type="term" value="F:lipid binding"/>
    <property type="evidence" value="ECO:0007669"/>
    <property type="project" value="InterPro"/>
</dbReference>
<feature type="domain" description="START" evidence="3">
    <location>
        <begin position="201"/>
        <end position="376"/>
    </location>
</feature>
<comment type="caution">
    <text evidence="4">The sequence shown here is derived from an EMBL/GenBank/DDBJ whole genome shotgun (WGS) entry which is preliminary data.</text>
</comment>
<accession>A0A9W7FHQ7</accession>
<dbReference type="Pfam" id="PF01852">
    <property type="entry name" value="START"/>
    <property type="match status" value="1"/>
</dbReference>
<dbReference type="SUPFAM" id="SSF55961">
    <property type="entry name" value="Bet v1-like"/>
    <property type="match status" value="2"/>
</dbReference>
<evidence type="ECO:0000256" key="1">
    <source>
        <dbReference type="SAM" id="MobiDB-lite"/>
    </source>
</evidence>
<dbReference type="Proteomes" id="UP001165122">
    <property type="component" value="Unassembled WGS sequence"/>
</dbReference>
<evidence type="ECO:0000313" key="4">
    <source>
        <dbReference type="EMBL" id="GMI12300.1"/>
    </source>
</evidence>
<dbReference type="EMBL" id="BRXW01000175">
    <property type="protein sequence ID" value="GMI12300.1"/>
    <property type="molecule type" value="Genomic_DNA"/>
</dbReference>
<sequence>MDTPADILFSDLWLLDTYAKERKNKDKVVRKVWNGLDGTRGLQYTRSESLPGGFKDRVFDVWITWNVLTSEDGKRTFIMAATPLSDWGGTKYGWEGKFMKASTRGVHIIKEVTEQTCEWTKSLQGDLKIPNLPRTILDFVAKQQLKSANEMWEKYKRNGREVDVEKCEYLAGVMKVKRGEELMEDQKPVFKSCMQLLEDGNEADWKALASSKSPDVEMSIKYFPPDKDERSVGTGKAVGVVDCSAEEVAAFVMDFCSNERMRVSKEKGNPARLELREKARWNENTFAFVRKNPIFLNNREFVFRMFWKSEEGKAFVIIESVDDIVDYGSKLKKTRAFTNGLWQIEDLPMRGGAKQCRVTYINQIDAGGSIPTWLVNKQVPQALGALQSAIDEFRQDEKVDAVERSELAALIRTRGQDEVYSKEEERILEEGKATMAAITGSSDLKVVPSGDQLVSAKLAYLDGDKLLIGIGECVIDGEMEELAAFEWLKMSRESTKNFHKKGGVEKFVKHVDSHKQYYTNTRDLKAPGFKHREWRVVAVWKKEGENKIITCYDDTDALDEEHPRDPNVVAASARNIWEFERLPEVHGIPQTRVKMVPRVDVAGSVPTFFLNLLVKNFAKSLFNMRKKFDKSAEIDARRRAEILKIIKTEEVTESSEALAQFEALAEERKGWERPARSLGKADSMVNSDVFGGRCWGKTSLRIRAEMEETASFFWDFGSRANMQISGDVERAFEGVVSTFRKVVKRRQKLGVSGHHRDRVFTSEMILVRVDADTIIILLSPLGDNAKYARATQIARGSVSEGSSGSVSAKETAAIRLRRSAGGRTKLEFVCEIDCGLVVSHGACRTVVERRMEEIAEISIYFQRLVPLKAYGVEDGRALGFDLLWRVEFSNNRVERLKEVFEMSRALRESSLKYPWIKATMIAALEGSVSMNKPVRTKLVCVSEKEAAQIGRNLVPSLMTEQLAEAGVNLWKVQNRAVKELMVEQVWFEPMAVVLGKGIVKTAAWGLMARVIVGALLSMTDLSTDMFVLYQFWEGGEKMATYRDAQLASLAASIAIQLGLVFIQNQKKGVLRCTKESLIVLCGLKPALDAFRVAMGYEQELDTLVDPVLEMTFFKMTEVFSESLPSIVIQTSAILSTMNSGGTVSMAVLISLLSSVLTTGFVSASISYDMDTNPGSRASNPDVYGFMPESALVRALLFFEMIIIGGTQTLLKVTLIVILGSIAKKYVIYYLVGDLGVYLLYKVAHRDFLYWLKIYGLIGWFLSLMVRVIVKVVVDFTSCVHFRHPLELGGLYFTVNTFVPLMALTVVLSLDLMEETFTEEVKMTVKNLVIVAGTSLTILVSLLFALIDPEYRNTFFSTESGGQYKRRCFLDGDDLMKSTIMECHKMYRQPINDKVKEWINTNWQLWEEERPDWFTDLWKANVPEEWIPKRRWQWTDEERKTEDSGSRNPNREVEEEPTGDAVVLRPEGRRKSSVARRKSSIKMLIGEVLRRRSSVGPKIVPSGDVKYLDEDDFVRELKRRGSAIDM</sequence>
<keyword evidence="2" id="KW-0472">Membrane</keyword>
<dbReference type="PROSITE" id="PS50848">
    <property type="entry name" value="START"/>
    <property type="match status" value="1"/>
</dbReference>
<feature type="transmembrane region" description="Helical" evidence="2">
    <location>
        <begin position="1194"/>
        <end position="1218"/>
    </location>
</feature>
<dbReference type="InterPro" id="IPR051213">
    <property type="entry name" value="START_lipid_transfer"/>
</dbReference>
<dbReference type="PANTHER" id="PTHR19308:SF14">
    <property type="entry name" value="START DOMAIN-CONTAINING PROTEIN"/>
    <property type="match status" value="1"/>
</dbReference>
<dbReference type="InterPro" id="IPR002913">
    <property type="entry name" value="START_lipid-bd_dom"/>
</dbReference>
<feature type="region of interest" description="Disordered" evidence="1">
    <location>
        <begin position="1436"/>
        <end position="1471"/>
    </location>
</feature>
<dbReference type="Gene3D" id="3.30.530.20">
    <property type="match status" value="2"/>
</dbReference>
<protein>
    <recommendedName>
        <fullName evidence="3">START domain-containing protein</fullName>
    </recommendedName>
</protein>
<dbReference type="InterPro" id="IPR023393">
    <property type="entry name" value="START-like_dom_sf"/>
</dbReference>
<dbReference type="GO" id="GO:0005737">
    <property type="term" value="C:cytoplasm"/>
    <property type="evidence" value="ECO:0007669"/>
    <property type="project" value="UniProtKB-ARBA"/>
</dbReference>
<keyword evidence="2" id="KW-0812">Transmembrane</keyword>
<feature type="transmembrane region" description="Helical" evidence="2">
    <location>
        <begin position="1327"/>
        <end position="1346"/>
    </location>
</feature>
<evidence type="ECO:0000259" key="3">
    <source>
        <dbReference type="PROSITE" id="PS50848"/>
    </source>
</evidence>
<gene>
    <name evidence="4" type="ORF">TrLO_g650</name>
</gene>
<feature type="compositionally biased region" description="Basic and acidic residues" evidence="1">
    <location>
        <begin position="1436"/>
        <end position="1451"/>
    </location>
</feature>